<dbReference type="Pfam" id="PF03929">
    <property type="entry name" value="PepSY_TM"/>
    <property type="match status" value="1"/>
</dbReference>
<feature type="transmembrane region" description="Helical" evidence="1">
    <location>
        <begin position="141"/>
        <end position="160"/>
    </location>
</feature>
<keyword evidence="1" id="KW-0812">Transmembrane</keyword>
<organism evidence="2 3">
    <name type="scientific">Janthinobacterium psychrotolerans</name>
    <dbReference type="NCBI Taxonomy" id="1747903"/>
    <lineage>
        <taxon>Bacteria</taxon>
        <taxon>Pseudomonadati</taxon>
        <taxon>Pseudomonadota</taxon>
        <taxon>Betaproteobacteria</taxon>
        <taxon>Burkholderiales</taxon>
        <taxon>Oxalobacteraceae</taxon>
        <taxon>Janthinobacterium</taxon>
    </lineage>
</organism>
<keyword evidence="1" id="KW-1133">Transmembrane helix</keyword>
<feature type="transmembrane region" description="Helical" evidence="1">
    <location>
        <begin position="12"/>
        <end position="32"/>
    </location>
</feature>
<sequence length="395" mass="43933">MRAVMLLVHRYVGLLLALFLVLAGITGSLLSWNEELEAAISPQLFRVTAPAAAARLEPVLLHAQVAARYPDALVARLPLEFTDGHSVLFALRPLAKGQKLANDQVFVDPYTGQTLGQRRWGDIAQGVKNLMPFIYRLHYSLALDGIGTLLFGIISLLWTLDCFAGAWLTLPNSRTSGEPARRWPARWWQAWKFRRGSAYKISFNLHRAGGLWTWAMLFVLAWSSVAFNLPQVYEPVMRAAFAHQRGLESIPKLARPQLKPGLSWEQALPAARRLMAQQAQVGGFAVLAEKALLYDPQRAIYRYDVRSSHDIRHQGGHTRLVMHADTGALLGLWLPTGAAAGDTLSTWFATLHMAAMWGWPLQLLVCLMGLLVTVLSVTGVHVWLRKRRAGRLATG</sequence>
<feature type="transmembrane region" description="Helical" evidence="1">
    <location>
        <begin position="361"/>
        <end position="384"/>
    </location>
</feature>
<protein>
    <submittedName>
        <fullName evidence="2">Putative iron-regulated membrane protein</fullName>
    </submittedName>
</protein>
<evidence type="ECO:0000313" key="3">
    <source>
        <dbReference type="Proteomes" id="UP000092713"/>
    </source>
</evidence>
<evidence type="ECO:0000313" key="2">
    <source>
        <dbReference type="EMBL" id="OBV38705.1"/>
    </source>
</evidence>
<dbReference type="Proteomes" id="UP000092713">
    <property type="component" value="Unassembled WGS sequence"/>
</dbReference>
<dbReference type="AlphaFoldDB" id="A0A1A7C1U2"/>
<reference evidence="2 3" key="1">
    <citation type="submission" date="2016-04" db="EMBL/GenBank/DDBJ databases">
        <title>Draft genome sequence of Janthinobacterium psychrotolerans sp. nov., isolated from freshwater sediments in Denmark.</title>
        <authorList>
            <person name="Gong X."/>
            <person name="Skrivergaard S."/>
            <person name="Korsgaard B.S."/>
            <person name="Schreiber L."/>
            <person name="Marshall I.P."/>
            <person name="Finster K."/>
            <person name="Schramm A."/>
        </authorList>
    </citation>
    <scope>NUCLEOTIDE SEQUENCE [LARGE SCALE GENOMIC DNA]</scope>
    <source>
        <strain evidence="2 3">S3-2</strain>
    </source>
</reference>
<comment type="caution">
    <text evidence="2">The sequence shown here is derived from an EMBL/GenBank/DDBJ whole genome shotgun (WGS) entry which is preliminary data.</text>
</comment>
<evidence type="ECO:0000256" key="1">
    <source>
        <dbReference type="SAM" id="Phobius"/>
    </source>
</evidence>
<dbReference type="InterPro" id="IPR005625">
    <property type="entry name" value="PepSY-ass_TM"/>
</dbReference>
<dbReference type="STRING" id="1747903.ASR47_100721"/>
<dbReference type="PANTHER" id="PTHR34219">
    <property type="entry name" value="IRON-REGULATED INNER MEMBRANE PROTEIN-RELATED"/>
    <property type="match status" value="1"/>
</dbReference>
<dbReference type="OrthoDB" id="7238323at2"/>
<feature type="transmembrane region" description="Helical" evidence="1">
    <location>
        <begin position="328"/>
        <end position="349"/>
    </location>
</feature>
<proteinExistence type="predicted"/>
<keyword evidence="3" id="KW-1185">Reference proteome</keyword>
<feature type="transmembrane region" description="Helical" evidence="1">
    <location>
        <begin position="211"/>
        <end position="229"/>
    </location>
</feature>
<gene>
    <name evidence="2" type="ORF">ASR47_100721</name>
</gene>
<name>A0A1A7C1U2_9BURK</name>
<dbReference type="RefSeq" id="WP_065308435.1">
    <property type="nucleotide sequence ID" value="NZ_LOCQ01000056.1"/>
</dbReference>
<dbReference type="EMBL" id="LOCQ01000056">
    <property type="protein sequence ID" value="OBV38705.1"/>
    <property type="molecule type" value="Genomic_DNA"/>
</dbReference>
<keyword evidence="1" id="KW-0472">Membrane</keyword>
<dbReference type="PATRIC" id="fig|1747903.4.peg.2262"/>
<dbReference type="PANTHER" id="PTHR34219:SF5">
    <property type="entry name" value="BLR4505 PROTEIN"/>
    <property type="match status" value="1"/>
</dbReference>
<accession>A0A1A7C1U2</accession>